<feature type="region of interest" description="Disordered" evidence="1">
    <location>
        <begin position="117"/>
        <end position="137"/>
    </location>
</feature>
<evidence type="ECO:0000313" key="3">
    <source>
        <dbReference type="EMBL" id="VUC36054.1"/>
    </source>
</evidence>
<proteinExistence type="predicted"/>
<dbReference type="EMBL" id="CABFNS010000925">
    <property type="protein sequence ID" value="VUC36054.1"/>
    <property type="molecule type" value="Genomic_DNA"/>
</dbReference>
<feature type="compositionally biased region" description="Polar residues" evidence="1">
    <location>
        <begin position="121"/>
        <end position="130"/>
    </location>
</feature>
<keyword evidence="2" id="KW-0472">Membrane</keyword>
<evidence type="ECO:0000313" key="4">
    <source>
        <dbReference type="Proteomes" id="UP000766486"/>
    </source>
</evidence>
<protein>
    <submittedName>
        <fullName evidence="3">Uncharacterized protein</fullName>
    </submittedName>
</protein>
<accession>A0ABY6V133</accession>
<comment type="caution">
    <text evidence="3">The sequence shown here is derived from an EMBL/GenBank/DDBJ whole genome shotgun (WGS) entry which is preliminary data.</text>
</comment>
<reference evidence="3 4" key="1">
    <citation type="submission" date="2019-06" db="EMBL/GenBank/DDBJ databases">
        <authorList>
            <person name="Broberg M."/>
        </authorList>
    </citation>
    <scope>NUCLEOTIDE SEQUENCE [LARGE SCALE GENOMIC DNA]</scope>
</reference>
<name>A0ABY6V133_BIOOC</name>
<evidence type="ECO:0000256" key="2">
    <source>
        <dbReference type="SAM" id="Phobius"/>
    </source>
</evidence>
<keyword evidence="2" id="KW-1133">Transmembrane helix</keyword>
<keyword evidence="2" id="KW-0812">Transmembrane</keyword>
<dbReference type="Proteomes" id="UP000766486">
    <property type="component" value="Unassembled WGS sequence"/>
</dbReference>
<feature type="transmembrane region" description="Helical" evidence="2">
    <location>
        <begin position="140"/>
        <end position="157"/>
    </location>
</feature>
<keyword evidence="4" id="KW-1185">Reference proteome</keyword>
<gene>
    <name evidence="3" type="ORF">CLO192961_LOCUS434807</name>
</gene>
<evidence type="ECO:0000256" key="1">
    <source>
        <dbReference type="SAM" id="MobiDB-lite"/>
    </source>
</evidence>
<sequence length="158" mass="17377">MHLKEIQTYQSKIMRVLHRSGQPSTLLLGLAALILILSHLCLQVRAGPVGPEGMELVTTAERRAETEGADCSPEGQWNCMPRTWQRCADGKWSQVMNLSDGTICTPEGLTEEITIEHDGSVNGTDGGSSRRTSDGARSPVSGFLVLWVLAMLIQWRWS</sequence>
<organism evidence="3 4">
    <name type="scientific">Bionectria ochroleuca</name>
    <name type="common">Gliocladium roseum</name>
    <dbReference type="NCBI Taxonomy" id="29856"/>
    <lineage>
        <taxon>Eukaryota</taxon>
        <taxon>Fungi</taxon>
        <taxon>Dikarya</taxon>
        <taxon>Ascomycota</taxon>
        <taxon>Pezizomycotina</taxon>
        <taxon>Sordariomycetes</taxon>
        <taxon>Hypocreomycetidae</taxon>
        <taxon>Hypocreales</taxon>
        <taxon>Bionectriaceae</taxon>
        <taxon>Clonostachys</taxon>
    </lineage>
</organism>